<gene>
    <name evidence="1" type="ORF">ACELLULO517_27580</name>
</gene>
<dbReference type="EMBL" id="JAESVA010000021">
    <property type="protein sequence ID" value="MCB8884028.1"/>
    <property type="molecule type" value="Genomic_DNA"/>
</dbReference>
<dbReference type="Pfam" id="PF13992">
    <property type="entry name" value="YecR"/>
    <property type="match status" value="1"/>
</dbReference>
<evidence type="ECO:0000313" key="1">
    <source>
        <dbReference type="EMBL" id="MCB8884028.1"/>
    </source>
</evidence>
<organism evidence="1 2">
    <name type="scientific">Acidisoma cellulosilyticum</name>
    <dbReference type="NCBI Taxonomy" id="2802395"/>
    <lineage>
        <taxon>Bacteria</taxon>
        <taxon>Pseudomonadati</taxon>
        <taxon>Pseudomonadota</taxon>
        <taxon>Alphaproteobacteria</taxon>
        <taxon>Acetobacterales</taxon>
        <taxon>Acidocellaceae</taxon>
        <taxon>Acidisoma</taxon>
    </lineage>
</organism>
<dbReference type="InterPro" id="IPR025731">
    <property type="entry name" value="YecR-like"/>
</dbReference>
<keyword evidence="2" id="KW-1185">Reference proteome</keyword>
<dbReference type="AlphaFoldDB" id="A0A964E7I1"/>
<dbReference type="Proteomes" id="UP000721844">
    <property type="component" value="Unassembled WGS sequence"/>
</dbReference>
<name>A0A964E7I1_9PROT</name>
<proteinExistence type="predicted"/>
<comment type="caution">
    <text evidence="1">The sequence shown here is derived from an EMBL/GenBank/DDBJ whole genome shotgun (WGS) entry which is preliminary data.</text>
</comment>
<accession>A0A964E7I1</accession>
<reference evidence="1 2" key="1">
    <citation type="journal article" date="2021" name="Microorganisms">
        <title>Acidisoma silvae sp. nov. and Acidisomacellulosilytica sp. nov., Two Acidophilic Bacteria Isolated from Decaying Wood, Hydrolyzing Cellulose and Producing Poly-3-hydroxybutyrate.</title>
        <authorList>
            <person name="Mieszkin S."/>
            <person name="Pouder E."/>
            <person name="Uroz S."/>
            <person name="Simon-Colin C."/>
            <person name="Alain K."/>
        </authorList>
    </citation>
    <scope>NUCLEOTIDE SEQUENCE [LARGE SCALE GENOMIC DNA]</scope>
    <source>
        <strain evidence="1 2">HW T5.17</strain>
    </source>
</reference>
<protein>
    <submittedName>
        <fullName evidence="1">Uncharacterized protein</fullName>
    </submittedName>
</protein>
<evidence type="ECO:0000313" key="2">
    <source>
        <dbReference type="Proteomes" id="UP000721844"/>
    </source>
</evidence>
<sequence>MVEGFQFGAFDKPVVDWAAADADAKERCHAWGYTNAERFAGLQKICQERNGYGMCMQTEVHVTCQCTGPAPGQ</sequence>